<protein>
    <submittedName>
        <fullName evidence="1">Uncharacterized protein</fullName>
    </submittedName>
</protein>
<evidence type="ECO:0000313" key="1">
    <source>
        <dbReference type="EMBL" id="SNQ46602.1"/>
    </source>
</evidence>
<keyword evidence="2" id="KW-1185">Reference proteome</keyword>
<proteinExistence type="predicted"/>
<dbReference type="EMBL" id="FZMO01000055">
    <property type="protein sequence ID" value="SNQ46602.1"/>
    <property type="molecule type" value="Genomic_DNA"/>
</dbReference>
<organism evidence="1 2">
    <name type="scientific">Frankia canadensis</name>
    <dbReference type="NCBI Taxonomy" id="1836972"/>
    <lineage>
        <taxon>Bacteria</taxon>
        <taxon>Bacillati</taxon>
        <taxon>Actinomycetota</taxon>
        <taxon>Actinomycetes</taxon>
        <taxon>Frankiales</taxon>
        <taxon>Frankiaceae</taxon>
        <taxon>Frankia</taxon>
    </lineage>
</organism>
<sequence length="381" mass="40313">MGVAEDLLAQVGRRFPLVARPRPACGPLHARVSEVNALARAAAASSSGPEALTAAAEAHNKAALIVSDVGLPDLARTLCRRHWDAYQDTWPLDGRTARRALEPLVNLARLHIRDGHGDRAHGLLRTLHRGIAEGTDIVIDGILVPGGRLTAAPDDHWALRHWLWTVVLADGTRALAAAGRWEQAAAHAEASRGVGRRLLDGRQAVVLAHCTGGRLTAARAVIDESEPAELWERAVAACLTVVCDRSAGKTADQSVATMIRCYEDLPAAASLGAFQARLGLTVIDLAESITTPASRRIPARLTRQALTTSDAHVARELLAHQACSTAMTIAERSELSEAVRAAGLGLGLIPPTLRVDLMAAVETAETAIGRALTRARVTTVG</sequence>
<accession>A0A2I2KLR6</accession>
<dbReference type="Proteomes" id="UP000234331">
    <property type="component" value="Unassembled WGS sequence"/>
</dbReference>
<evidence type="ECO:0000313" key="2">
    <source>
        <dbReference type="Proteomes" id="UP000234331"/>
    </source>
</evidence>
<gene>
    <name evidence="1" type="ORF">FRACA_1480010</name>
</gene>
<dbReference type="AlphaFoldDB" id="A0A2I2KLR6"/>
<name>A0A2I2KLR6_9ACTN</name>
<reference evidence="1 2" key="1">
    <citation type="submission" date="2017-06" db="EMBL/GenBank/DDBJ databases">
        <authorList>
            <person name="Kim H.J."/>
            <person name="Triplett B.A."/>
        </authorList>
    </citation>
    <scope>NUCLEOTIDE SEQUENCE [LARGE SCALE GENOMIC DNA]</scope>
    <source>
        <strain evidence="1">FRACA_ARgP5</strain>
    </source>
</reference>